<dbReference type="InterPro" id="IPR052027">
    <property type="entry name" value="PspC"/>
</dbReference>
<gene>
    <name evidence="8" type="ORF">GCM10009007_16250</name>
</gene>
<dbReference type="GO" id="GO:0005886">
    <property type="term" value="C:plasma membrane"/>
    <property type="evidence" value="ECO:0007669"/>
    <property type="project" value="UniProtKB-SubCell"/>
</dbReference>
<evidence type="ECO:0000256" key="3">
    <source>
        <dbReference type="ARBA" id="ARBA00022692"/>
    </source>
</evidence>
<evidence type="ECO:0000256" key="1">
    <source>
        <dbReference type="ARBA" id="ARBA00004162"/>
    </source>
</evidence>
<protein>
    <recommendedName>
        <fullName evidence="7">Phage shock protein PspC N-terminal domain-containing protein</fullName>
    </recommendedName>
</protein>
<proteinExistence type="predicted"/>
<feature type="domain" description="Phage shock protein PspC N-terminal" evidence="7">
    <location>
        <begin position="55"/>
        <end position="107"/>
    </location>
</feature>
<evidence type="ECO:0000256" key="6">
    <source>
        <dbReference type="SAM" id="Phobius"/>
    </source>
</evidence>
<sequence length="118" mass="12852">MSMADELTKLQSLRETGVLSEEEFALAKTRIITQAEPASTSTQSSVSKFIHSMGRSNKDVMLGGVCGGLAEQTGTPPWLWRLGFASTAFFFGTGFLAYGLLWLLLPYQNEITQSHSAT</sequence>
<reference evidence="8" key="1">
    <citation type="journal article" date="2014" name="Int. J. Syst. Evol. Microbiol.">
        <title>Complete genome sequence of Corynebacterium casei LMG S-19264T (=DSM 44701T), isolated from a smear-ripened cheese.</title>
        <authorList>
            <consortium name="US DOE Joint Genome Institute (JGI-PGF)"/>
            <person name="Walter F."/>
            <person name="Albersmeier A."/>
            <person name="Kalinowski J."/>
            <person name="Ruckert C."/>
        </authorList>
    </citation>
    <scope>NUCLEOTIDE SEQUENCE</scope>
    <source>
        <strain evidence="8">KCTC 32501</strain>
    </source>
</reference>
<dbReference type="PANTHER" id="PTHR33885:SF3">
    <property type="entry name" value="PHAGE SHOCK PROTEIN C"/>
    <property type="match status" value="1"/>
</dbReference>
<evidence type="ECO:0000256" key="5">
    <source>
        <dbReference type="ARBA" id="ARBA00023136"/>
    </source>
</evidence>
<reference evidence="8" key="2">
    <citation type="submission" date="2020-09" db="EMBL/GenBank/DDBJ databases">
        <authorList>
            <person name="Sun Q."/>
            <person name="Kim S."/>
        </authorList>
    </citation>
    <scope>NUCLEOTIDE SEQUENCE</scope>
    <source>
        <strain evidence="8">KCTC 32501</strain>
    </source>
</reference>
<evidence type="ECO:0000313" key="8">
    <source>
        <dbReference type="EMBL" id="GHA75959.1"/>
    </source>
</evidence>
<keyword evidence="4 6" id="KW-1133">Transmembrane helix</keyword>
<comment type="caution">
    <text evidence="8">The sequence shown here is derived from an EMBL/GenBank/DDBJ whole genome shotgun (WGS) entry which is preliminary data.</text>
</comment>
<evidence type="ECO:0000259" key="7">
    <source>
        <dbReference type="Pfam" id="PF04024"/>
    </source>
</evidence>
<keyword evidence="2" id="KW-1003">Cell membrane</keyword>
<dbReference type="InterPro" id="IPR007168">
    <property type="entry name" value="Phageshock_PspC_N"/>
</dbReference>
<evidence type="ECO:0000256" key="4">
    <source>
        <dbReference type="ARBA" id="ARBA00022989"/>
    </source>
</evidence>
<name>A0A8J3CLE5_9BURK</name>
<keyword evidence="3 6" id="KW-0812">Transmembrane</keyword>
<dbReference type="RefSeq" id="WP_189493459.1">
    <property type="nucleotide sequence ID" value="NZ_BMZG01000008.1"/>
</dbReference>
<dbReference type="AlphaFoldDB" id="A0A8J3CLE5"/>
<dbReference type="PANTHER" id="PTHR33885">
    <property type="entry name" value="PHAGE SHOCK PROTEIN C"/>
    <property type="match status" value="1"/>
</dbReference>
<feature type="transmembrane region" description="Helical" evidence="6">
    <location>
        <begin position="78"/>
        <end position="105"/>
    </location>
</feature>
<organism evidence="8 9">
    <name type="scientific">Formosimonas limnophila</name>
    <dbReference type="NCBI Taxonomy" id="1384487"/>
    <lineage>
        <taxon>Bacteria</taxon>
        <taxon>Pseudomonadati</taxon>
        <taxon>Pseudomonadota</taxon>
        <taxon>Betaproteobacteria</taxon>
        <taxon>Burkholderiales</taxon>
        <taxon>Burkholderiaceae</taxon>
        <taxon>Formosimonas</taxon>
    </lineage>
</organism>
<keyword evidence="9" id="KW-1185">Reference proteome</keyword>
<dbReference type="EMBL" id="BMZG01000008">
    <property type="protein sequence ID" value="GHA75959.1"/>
    <property type="molecule type" value="Genomic_DNA"/>
</dbReference>
<evidence type="ECO:0000313" key="9">
    <source>
        <dbReference type="Proteomes" id="UP000614287"/>
    </source>
</evidence>
<dbReference type="Proteomes" id="UP000614287">
    <property type="component" value="Unassembled WGS sequence"/>
</dbReference>
<comment type="subcellular location">
    <subcellularLocation>
        <location evidence="1">Cell membrane</location>
        <topology evidence="1">Single-pass membrane protein</topology>
    </subcellularLocation>
</comment>
<evidence type="ECO:0000256" key="2">
    <source>
        <dbReference type="ARBA" id="ARBA00022475"/>
    </source>
</evidence>
<accession>A0A8J3CLE5</accession>
<dbReference type="Pfam" id="PF04024">
    <property type="entry name" value="PspC"/>
    <property type="match status" value="1"/>
</dbReference>
<keyword evidence="5 6" id="KW-0472">Membrane</keyword>